<dbReference type="OrthoDB" id="4775046at2"/>
<evidence type="ECO:0000256" key="1">
    <source>
        <dbReference type="SAM" id="Phobius"/>
    </source>
</evidence>
<protein>
    <recommendedName>
        <fullName evidence="2">DUF6458 domain-containing protein</fullName>
    </recommendedName>
</protein>
<dbReference type="Pfam" id="PF20059">
    <property type="entry name" value="DUF6458"/>
    <property type="match status" value="1"/>
</dbReference>
<dbReference type="EMBL" id="PVTG01000017">
    <property type="protein sequence ID" value="PRY43255.1"/>
    <property type="molecule type" value="Genomic_DNA"/>
</dbReference>
<evidence type="ECO:0000313" key="4">
    <source>
        <dbReference type="Proteomes" id="UP000239210"/>
    </source>
</evidence>
<dbReference type="Proteomes" id="UP000239210">
    <property type="component" value="Unassembled WGS sequence"/>
</dbReference>
<feature type="transmembrane region" description="Helical" evidence="1">
    <location>
        <begin position="31"/>
        <end position="51"/>
    </location>
</feature>
<sequence>MRLGTAIVLLALGAVLTFALRVDVSGIDLQVVGWILMAAGALGIVLEVAVWGPRRRVTRTEAYGAHVPGAPVRRTTDETY</sequence>
<reference evidence="3 4" key="1">
    <citation type="submission" date="2018-03" db="EMBL/GenBank/DDBJ databases">
        <title>Genomic Encyclopedia of Archaeal and Bacterial Type Strains, Phase II (KMG-II): from individual species to whole genera.</title>
        <authorList>
            <person name="Goeker M."/>
        </authorList>
    </citation>
    <scope>NUCLEOTIDE SEQUENCE [LARGE SCALE GENOMIC DNA]</scope>
    <source>
        <strain evidence="3 4">DSM 45416</strain>
    </source>
</reference>
<keyword evidence="4" id="KW-1185">Reference proteome</keyword>
<dbReference type="InterPro" id="IPR045597">
    <property type="entry name" value="DUF6458"/>
</dbReference>
<keyword evidence="1" id="KW-1133">Transmembrane helix</keyword>
<proteinExistence type="predicted"/>
<feature type="domain" description="DUF6458" evidence="2">
    <location>
        <begin position="1"/>
        <end position="70"/>
    </location>
</feature>
<keyword evidence="1" id="KW-0472">Membrane</keyword>
<dbReference type="AlphaFoldDB" id="A0A2T0TC77"/>
<accession>A0A2T0TC77</accession>
<gene>
    <name evidence="3" type="ORF">LY71_117115</name>
</gene>
<evidence type="ECO:0000259" key="2">
    <source>
        <dbReference type="Pfam" id="PF20059"/>
    </source>
</evidence>
<organism evidence="3 4">
    <name type="scientific">Geodermatophilus tzadiensis</name>
    <dbReference type="NCBI Taxonomy" id="1137988"/>
    <lineage>
        <taxon>Bacteria</taxon>
        <taxon>Bacillati</taxon>
        <taxon>Actinomycetota</taxon>
        <taxon>Actinomycetes</taxon>
        <taxon>Geodermatophilales</taxon>
        <taxon>Geodermatophilaceae</taxon>
        <taxon>Geodermatophilus</taxon>
    </lineage>
</organism>
<keyword evidence="1" id="KW-0812">Transmembrane</keyword>
<comment type="caution">
    <text evidence="3">The sequence shown here is derived from an EMBL/GenBank/DDBJ whole genome shotgun (WGS) entry which is preliminary data.</text>
</comment>
<dbReference type="RefSeq" id="WP_106280791.1">
    <property type="nucleotide sequence ID" value="NZ_PVTG01000017.1"/>
</dbReference>
<evidence type="ECO:0000313" key="3">
    <source>
        <dbReference type="EMBL" id="PRY43255.1"/>
    </source>
</evidence>
<name>A0A2T0TC77_9ACTN</name>